<evidence type="ECO:0000256" key="1">
    <source>
        <dbReference type="ARBA" id="ARBA00005234"/>
    </source>
</evidence>
<evidence type="ECO:0000256" key="4">
    <source>
        <dbReference type="ARBA" id="ARBA00022807"/>
    </source>
</evidence>
<dbReference type="Pfam" id="PF02902">
    <property type="entry name" value="Peptidase_C48"/>
    <property type="match status" value="1"/>
</dbReference>
<dbReference type="KEGG" id="pif:PITG_13724"/>
<dbReference type="InterPro" id="IPR003653">
    <property type="entry name" value="Peptidase_C48_C"/>
</dbReference>
<keyword evidence="2 6" id="KW-0645">Protease</keyword>
<gene>
    <name evidence="6" type="ORF">PITG_13724</name>
</gene>
<feature type="domain" description="Ubiquitin-like protease family profile" evidence="5">
    <location>
        <begin position="49"/>
        <end position="202"/>
    </location>
</feature>
<dbReference type="GO" id="GO:0016929">
    <property type="term" value="F:deSUMOylase activity"/>
    <property type="evidence" value="ECO:0007669"/>
    <property type="project" value="TreeGrafter"/>
</dbReference>
<dbReference type="eggNOG" id="KOG0778">
    <property type="taxonomic scope" value="Eukaryota"/>
</dbReference>
<organism evidence="6 7">
    <name type="scientific">Phytophthora infestans (strain T30-4)</name>
    <name type="common">Potato late blight agent</name>
    <dbReference type="NCBI Taxonomy" id="403677"/>
    <lineage>
        <taxon>Eukaryota</taxon>
        <taxon>Sar</taxon>
        <taxon>Stramenopiles</taxon>
        <taxon>Oomycota</taxon>
        <taxon>Peronosporomycetes</taxon>
        <taxon>Peronosporales</taxon>
        <taxon>Peronosporaceae</taxon>
        <taxon>Phytophthora</taxon>
    </lineage>
</organism>
<dbReference type="HOGENOM" id="CLU_082574_1_0_1"/>
<dbReference type="PANTHER" id="PTHR12606">
    <property type="entry name" value="SENTRIN/SUMO-SPECIFIC PROTEASE"/>
    <property type="match status" value="1"/>
</dbReference>
<keyword evidence="4" id="KW-0788">Thiol protease</keyword>
<dbReference type="Proteomes" id="UP000006643">
    <property type="component" value="Unassembled WGS sequence"/>
</dbReference>
<evidence type="ECO:0000256" key="2">
    <source>
        <dbReference type="ARBA" id="ARBA00022670"/>
    </source>
</evidence>
<comment type="similarity">
    <text evidence="1">Belongs to the peptidase C48 family.</text>
</comment>
<dbReference type="VEuPathDB" id="FungiDB:PITG_13724"/>
<proteinExistence type="inferred from homology"/>
<accession>D0NMM6</accession>
<dbReference type="OrthoDB" id="127875at2759"/>
<dbReference type="PROSITE" id="PS50600">
    <property type="entry name" value="ULP_PROTEASE"/>
    <property type="match status" value="1"/>
</dbReference>
<dbReference type="SUPFAM" id="SSF54001">
    <property type="entry name" value="Cysteine proteinases"/>
    <property type="match status" value="1"/>
</dbReference>
<evidence type="ECO:0000256" key="3">
    <source>
        <dbReference type="ARBA" id="ARBA00022801"/>
    </source>
</evidence>
<dbReference type="OMA" id="GTNTHKW"/>
<dbReference type="EMBL" id="DS028147">
    <property type="protein sequence ID" value="EEY61783.1"/>
    <property type="molecule type" value="Genomic_DNA"/>
</dbReference>
<dbReference type="GO" id="GO:0016926">
    <property type="term" value="P:protein desumoylation"/>
    <property type="evidence" value="ECO:0007669"/>
    <property type="project" value="TreeGrafter"/>
</dbReference>
<dbReference type="STRING" id="403677.D0NMM6"/>
<sequence>MKDQCEQGVKFCTWLLQNVISTIPSVQHPVLENMVNQVAKSNPQSTIVIEVTECHYAMLYRLNPPSWANDALIHAFCTRLCATNPTARVPGIESTVTGRNAKGMNESLKKKAQELVGEADLLMIPVNVGNSHWCGIAVDVKRARVLYYDSMNQRTYKTVLDRLSWDLAKTLSDDYEVVSINAPTQTDGHNCGFFVMLRLWRMVDNSSALDRASLKRLEVSEGSQVVWRVAPPLSQRCKRKHSSDVHKIQSSDDSSRAVKMAQRSIQIGVRGSAQVTELMGAGTPSQWLAATGWE</sequence>
<dbReference type="GO" id="GO:0006508">
    <property type="term" value="P:proteolysis"/>
    <property type="evidence" value="ECO:0007669"/>
    <property type="project" value="UniProtKB-KW"/>
</dbReference>
<evidence type="ECO:0000313" key="7">
    <source>
        <dbReference type="Proteomes" id="UP000006643"/>
    </source>
</evidence>
<keyword evidence="7" id="KW-1185">Reference proteome</keyword>
<dbReference type="RefSeq" id="XP_002899423.1">
    <property type="nucleotide sequence ID" value="XM_002899377.1"/>
</dbReference>
<evidence type="ECO:0000313" key="6">
    <source>
        <dbReference type="EMBL" id="EEY61783.1"/>
    </source>
</evidence>
<dbReference type="InterPro" id="IPR038765">
    <property type="entry name" value="Papain-like_cys_pep_sf"/>
</dbReference>
<protein>
    <submittedName>
        <fullName evidence="6">Cysteine protease family C48, putative</fullName>
    </submittedName>
</protein>
<evidence type="ECO:0000259" key="5">
    <source>
        <dbReference type="PROSITE" id="PS50600"/>
    </source>
</evidence>
<dbReference type="AlphaFoldDB" id="D0NMM6"/>
<dbReference type="GO" id="GO:0005634">
    <property type="term" value="C:nucleus"/>
    <property type="evidence" value="ECO:0007669"/>
    <property type="project" value="TreeGrafter"/>
</dbReference>
<keyword evidence="3" id="KW-0378">Hydrolase</keyword>
<dbReference type="Gene3D" id="3.40.395.10">
    <property type="entry name" value="Adenoviral Proteinase, Chain A"/>
    <property type="match status" value="1"/>
</dbReference>
<dbReference type="PANTHER" id="PTHR12606:SF1">
    <property type="entry name" value="UBIQUITIN-LIKE-SPECIFIC PROTEASE 1A"/>
    <property type="match status" value="1"/>
</dbReference>
<dbReference type="InParanoid" id="D0NMM6"/>
<dbReference type="GeneID" id="9461291"/>
<name>D0NMM6_PHYIT</name>
<reference evidence="7" key="1">
    <citation type="journal article" date="2009" name="Nature">
        <title>Genome sequence and analysis of the Irish potato famine pathogen Phytophthora infestans.</title>
        <authorList>
            <consortium name="The Broad Institute Genome Sequencing Platform"/>
            <person name="Haas B.J."/>
            <person name="Kamoun S."/>
            <person name="Zody M.C."/>
            <person name="Jiang R.H."/>
            <person name="Handsaker R.E."/>
            <person name="Cano L.M."/>
            <person name="Grabherr M."/>
            <person name="Kodira C.D."/>
            <person name="Raffaele S."/>
            <person name="Torto-Alalibo T."/>
            <person name="Bozkurt T.O."/>
            <person name="Ah-Fong A.M."/>
            <person name="Alvarado L."/>
            <person name="Anderson V.L."/>
            <person name="Armstrong M.R."/>
            <person name="Avrova A."/>
            <person name="Baxter L."/>
            <person name="Beynon J."/>
            <person name="Boevink P.C."/>
            <person name="Bollmann S.R."/>
            <person name="Bos J.I."/>
            <person name="Bulone V."/>
            <person name="Cai G."/>
            <person name="Cakir C."/>
            <person name="Carrington J.C."/>
            <person name="Chawner M."/>
            <person name="Conti L."/>
            <person name="Costanzo S."/>
            <person name="Ewan R."/>
            <person name="Fahlgren N."/>
            <person name="Fischbach M.A."/>
            <person name="Fugelstad J."/>
            <person name="Gilroy E.M."/>
            <person name="Gnerre S."/>
            <person name="Green P.J."/>
            <person name="Grenville-Briggs L.J."/>
            <person name="Griffith J."/>
            <person name="Grunwald N.J."/>
            <person name="Horn K."/>
            <person name="Horner N.R."/>
            <person name="Hu C.H."/>
            <person name="Huitema E."/>
            <person name="Jeong D.H."/>
            <person name="Jones A.M."/>
            <person name="Jones J.D."/>
            <person name="Jones R.W."/>
            <person name="Karlsson E.K."/>
            <person name="Kunjeti S.G."/>
            <person name="Lamour K."/>
            <person name="Liu Z."/>
            <person name="Ma L."/>
            <person name="Maclean D."/>
            <person name="Chibucos M.C."/>
            <person name="McDonald H."/>
            <person name="McWalters J."/>
            <person name="Meijer H.J."/>
            <person name="Morgan W."/>
            <person name="Morris P.F."/>
            <person name="Munro C.A."/>
            <person name="O'Neill K."/>
            <person name="Ospina-Giraldo M."/>
            <person name="Pinzon A."/>
            <person name="Pritchard L."/>
            <person name="Ramsahoye B."/>
            <person name="Ren Q."/>
            <person name="Restrepo S."/>
            <person name="Roy S."/>
            <person name="Sadanandom A."/>
            <person name="Savidor A."/>
            <person name="Schornack S."/>
            <person name="Schwartz D.C."/>
            <person name="Schumann U.D."/>
            <person name="Schwessinger B."/>
            <person name="Seyer L."/>
            <person name="Sharpe T."/>
            <person name="Silvar C."/>
            <person name="Song J."/>
            <person name="Studholme D.J."/>
            <person name="Sykes S."/>
            <person name="Thines M."/>
            <person name="van de Vondervoort P.J."/>
            <person name="Phuntumart V."/>
            <person name="Wawra S."/>
            <person name="Weide R."/>
            <person name="Win J."/>
            <person name="Young C."/>
            <person name="Zhou S."/>
            <person name="Fry W."/>
            <person name="Meyers B.C."/>
            <person name="van West P."/>
            <person name="Ristaino J."/>
            <person name="Govers F."/>
            <person name="Birch P.R."/>
            <person name="Whisson S.C."/>
            <person name="Judelson H.S."/>
            <person name="Nusbaum C."/>
        </authorList>
    </citation>
    <scope>NUCLEOTIDE SEQUENCE [LARGE SCALE GENOMIC DNA]</scope>
    <source>
        <strain evidence="7">T30-4</strain>
    </source>
</reference>